<keyword evidence="5 17" id="KW-0808">Transferase</keyword>
<dbReference type="PANTHER" id="PTHR43783">
    <property type="entry name" value="UDP-N-ACETYLGLUCOSAMINE 1-CARBOXYVINYLTRANSFERASE"/>
    <property type="match status" value="1"/>
</dbReference>
<dbReference type="InterPro" id="IPR001986">
    <property type="entry name" value="Enolpyruvate_Tfrase_dom"/>
</dbReference>
<evidence type="ECO:0000256" key="6">
    <source>
        <dbReference type="ARBA" id="ARBA00022960"/>
    </source>
</evidence>
<evidence type="ECO:0000313" key="17">
    <source>
        <dbReference type="EMBL" id="KKS21432.1"/>
    </source>
</evidence>
<dbReference type="InterPro" id="IPR050068">
    <property type="entry name" value="MurA_subfamily"/>
</dbReference>
<dbReference type="GO" id="GO:0051301">
    <property type="term" value="P:cell division"/>
    <property type="evidence" value="ECO:0007669"/>
    <property type="project" value="UniProtKB-KW"/>
</dbReference>
<gene>
    <name evidence="17" type="ORF">UU80_C0029G0002</name>
</gene>
<evidence type="ECO:0000313" key="18">
    <source>
        <dbReference type="Proteomes" id="UP000034920"/>
    </source>
</evidence>
<dbReference type="PANTHER" id="PTHR43783:SF1">
    <property type="entry name" value="UDP-N-ACETYLGLUCOSAMINE 1-CARBOXYVINYLTRANSFERASE"/>
    <property type="match status" value="1"/>
</dbReference>
<evidence type="ECO:0000256" key="15">
    <source>
        <dbReference type="ARBA" id="ARBA00047527"/>
    </source>
</evidence>
<evidence type="ECO:0000256" key="3">
    <source>
        <dbReference type="ARBA" id="ARBA00022490"/>
    </source>
</evidence>
<dbReference type="Proteomes" id="UP000034920">
    <property type="component" value="Unassembled WGS sequence"/>
</dbReference>
<dbReference type="NCBIfam" id="NF006873">
    <property type="entry name" value="PRK09369.1"/>
    <property type="match status" value="1"/>
</dbReference>
<evidence type="ECO:0000256" key="2">
    <source>
        <dbReference type="ARBA" id="ARBA00004752"/>
    </source>
</evidence>
<dbReference type="InterPro" id="IPR013792">
    <property type="entry name" value="RNA3'P_cycl/enolpyr_Trfase_a/b"/>
</dbReference>
<evidence type="ECO:0000259" key="16">
    <source>
        <dbReference type="Pfam" id="PF00275"/>
    </source>
</evidence>
<dbReference type="STRING" id="1619103.UU80_C0029G0002"/>
<dbReference type="SUPFAM" id="SSF55205">
    <property type="entry name" value="EPT/RTPC-like"/>
    <property type="match status" value="1"/>
</dbReference>
<evidence type="ECO:0000256" key="1">
    <source>
        <dbReference type="ARBA" id="ARBA00004496"/>
    </source>
</evidence>
<evidence type="ECO:0000256" key="9">
    <source>
        <dbReference type="ARBA" id="ARBA00023316"/>
    </source>
</evidence>
<evidence type="ECO:0000256" key="14">
    <source>
        <dbReference type="ARBA" id="ARBA00042842"/>
    </source>
</evidence>
<keyword evidence="8" id="KW-0131">Cell cycle</keyword>
<comment type="subcellular location">
    <subcellularLocation>
        <location evidence="1">Cytoplasm</location>
    </subcellularLocation>
</comment>
<dbReference type="GO" id="GO:0071555">
    <property type="term" value="P:cell wall organization"/>
    <property type="evidence" value="ECO:0007669"/>
    <property type="project" value="UniProtKB-KW"/>
</dbReference>
<dbReference type="GO" id="GO:0009252">
    <property type="term" value="P:peptidoglycan biosynthetic process"/>
    <property type="evidence" value="ECO:0007669"/>
    <property type="project" value="UniProtKB-KW"/>
</dbReference>
<evidence type="ECO:0000256" key="13">
    <source>
        <dbReference type="ARBA" id="ARBA00042443"/>
    </source>
</evidence>
<dbReference type="GO" id="GO:0008760">
    <property type="term" value="F:UDP-N-acetylglucosamine 1-carboxyvinyltransferase activity"/>
    <property type="evidence" value="ECO:0007669"/>
    <property type="project" value="UniProtKB-EC"/>
</dbReference>
<name>A0A0G0XAL8_UNCKA</name>
<keyword evidence="6" id="KW-0133">Cell shape</keyword>
<comment type="catalytic activity">
    <reaction evidence="15">
        <text>phosphoenolpyruvate + UDP-N-acetyl-alpha-D-glucosamine = UDP-N-acetyl-3-O-(1-carboxyvinyl)-alpha-D-glucosamine + phosphate</text>
        <dbReference type="Rhea" id="RHEA:18681"/>
        <dbReference type="ChEBI" id="CHEBI:43474"/>
        <dbReference type="ChEBI" id="CHEBI:57705"/>
        <dbReference type="ChEBI" id="CHEBI:58702"/>
        <dbReference type="ChEBI" id="CHEBI:68483"/>
        <dbReference type="EC" id="2.5.1.7"/>
    </reaction>
</comment>
<evidence type="ECO:0000256" key="11">
    <source>
        <dbReference type="ARBA" id="ARBA00039108"/>
    </source>
</evidence>
<evidence type="ECO:0000256" key="4">
    <source>
        <dbReference type="ARBA" id="ARBA00022618"/>
    </source>
</evidence>
<accession>A0A0G0XAL8</accession>
<keyword evidence="4" id="KW-0132">Cell division</keyword>
<comment type="similarity">
    <text evidence="10">Belongs to the EPSP synthase family. MurA subfamily.</text>
</comment>
<dbReference type="Gene3D" id="3.65.10.10">
    <property type="entry name" value="Enolpyruvate transferase domain"/>
    <property type="match status" value="2"/>
</dbReference>
<dbReference type="GO" id="GO:0005737">
    <property type="term" value="C:cytoplasm"/>
    <property type="evidence" value="ECO:0007669"/>
    <property type="project" value="UniProtKB-SubCell"/>
</dbReference>
<keyword evidence="9" id="KW-0961">Cell wall biogenesis/degradation</keyword>
<evidence type="ECO:0000256" key="10">
    <source>
        <dbReference type="ARBA" id="ARBA00038367"/>
    </source>
</evidence>
<dbReference type="EMBL" id="LCCA01000029">
    <property type="protein sequence ID" value="KKS21432.1"/>
    <property type="molecule type" value="Genomic_DNA"/>
</dbReference>
<evidence type="ECO:0000256" key="12">
    <source>
        <dbReference type="ARBA" id="ARBA00039754"/>
    </source>
</evidence>
<evidence type="ECO:0000256" key="7">
    <source>
        <dbReference type="ARBA" id="ARBA00022984"/>
    </source>
</evidence>
<evidence type="ECO:0000256" key="8">
    <source>
        <dbReference type="ARBA" id="ARBA00023306"/>
    </source>
</evidence>
<dbReference type="EC" id="2.5.1.7" evidence="11"/>
<comment type="caution">
    <text evidence="17">The sequence shown here is derived from an EMBL/GenBank/DDBJ whole genome shotgun (WGS) entry which is preliminary data.</text>
</comment>
<dbReference type="PATRIC" id="fig|1619103.3.peg.846"/>
<sequence length="436" mass="47121">MSDTIKVTGGIPLQGIVTPVPNKNAIVAALPAALLSDKTITYHNVPKSTDVIKIIEMIKLLGAEVEDSKYMDIKINCRNVNSYTVDKVLGNLIRASVMFAGPLLARFGQARIPIPGGCVLGKRYIAAHIDSFTKAGIEVTFEDGYAHFKAPEKPEYLYDVWQLEASVTATENLAMYAAGTGSEIVITDAASEPHVTQLLGLLQSMGAEIDGIRSNRLTIKGSKTLNGAEYTPSPDPVDVGGLIVAAAVTKGKITLKDCNDRETFGGIYEWFEKFGINITAVGTDIIVEGPEKIYLDPEKSGVPLANEGLPKFVPRPWPGFPVDILPVVVTLACKNHGQMLVQNWMYETGLDFIRELNALGARIFMSDPQRIIVNGPVTFNGGIITAPGIIQACKAIFLASLADDVTTTIRGADVLKRRYPDFIEVYKGLGAKIEIN</sequence>
<evidence type="ECO:0000256" key="5">
    <source>
        <dbReference type="ARBA" id="ARBA00022679"/>
    </source>
</evidence>
<keyword evidence="7" id="KW-0573">Peptidoglycan synthesis</keyword>
<keyword evidence="3" id="KW-0963">Cytoplasm</keyword>
<dbReference type="GO" id="GO:0008360">
    <property type="term" value="P:regulation of cell shape"/>
    <property type="evidence" value="ECO:0007669"/>
    <property type="project" value="UniProtKB-KW"/>
</dbReference>
<dbReference type="AlphaFoldDB" id="A0A0G0XAL8"/>
<dbReference type="InterPro" id="IPR036968">
    <property type="entry name" value="Enolpyruvate_Tfrase_sf"/>
</dbReference>
<protein>
    <recommendedName>
        <fullName evidence="12">UDP-N-acetylglucosamine 1-carboxyvinyltransferase</fullName>
        <ecNumber evidence="11">2.5.1.7</ecNumber>
    </recommendedName>
    <alternativeName>
        <fullName evidence="13">Enoylpyruvate transferase</fullName>
    </alternativeName>
    <alternativeName>
        <fullName evidence="14">UDP-N-acetylglucosamine enolpyruvyl transferase</fullName>
    </alternativeName>
</protein>
<dbReference type="Pfam" id="PF00275">
    <property type="entry name" value="EPSP_synthase"/>
    <property type="match status" value="1"/>
</dbReference>
<reference evidence="17 18" key="1">
    <citation type="journal article" date="2015" name="Nature">
        <title>rRNA introns, odd ribosomes, and small enigmatic genomes across a large radiation of phyla.</title>
        <authorList>
            <person name="Brown C.T."/>
            <person name="Hug L.A."/>
            <person name="Thomas B.C."/>
            <person name="Sharon I."/>
            <person name="Castelle C.J."/>
            <person name="Singh A."/>
            <person name="Wilkins M.J."/>
            <person name="Williams K.H."/>
            <person name="Banfield J.F."/>
        </authorList>
    </citation>
    <scope>NUCLEOTIDE SEQUENCE [LARGE SCALE GENOMIC DNA]</scope>
</reference>
<proteinExistence type="inferred from homology"/>
<feature type="domain" description="Enolpyruvate transferase" evidence="16">
    <location>
        <begin position="8"/>
        <end position="425"/>
    </location>
</feature>
<organism evidence="17 18">
    <name type="scientific">candidate division WWE3 bacterium GW2011_GWA1_41_8</name>
    <dbReference type="NCBI Taxonomy" id="1619103"/>
    <lineage>
        <taxon>Bacteria</taxon>
        <taxon>Katanobacteria</taxon>
    </lineage>
</organism>
<comment type="pathway">
    <text evidence="2">Cell wall biogenesis; peptidoglycan biosynthesis.</text>
</comment>